<protein>
    <submittedName>
        <fullName evidence="2">Uncharacterized protein</fullName>
    </submittedName>
</protein>
<evidence type="ECO:0000313" key="2">
    <source>
        <dbReference type="EMBL" id="AMP05790.1"/>
    </source>
</evidence>
<evidence type="ECO:0000256" key="1">
    <source>
        <dbReference type="SAM" id="SignalP"/>
    </source>
</evidence>
<dbReference type="OrthoDB" id="9930771at2"/>
<organism evidence="2 3">
    <name type="scientific">Collimonas pratensis</name>
    <dbReference type="NCBI Taxonomy" id="279113"/>
    <lineage>
        <taxon>Bacteria</taxon>
        <taxon>Pseudomonadati</taxon>
        <taxon>Pseudomonadota</taxon>
        <taxon>Betaproteobacteria</taxon>
        <taxon>Burkholderiales</taxon>
        <taxon>Oxalobacteraceae</taxon>
        <taxon>Collimonas</taxon>
    </lineage>
</organism>
<feature type="chain" id="PRO_5007277619" evidence="1">
    <location>
        <begin position="22"/>
        <end position="180"/>
    </location>
</feature>
<name>A0A127Q6U3_9BURK</name>
<dbReference type="Proteomes" id="UP000074561">
    <property type="component" value="Chromosome"/>
</dbReference>
<dbReference type="STRING" id="279113.CPter91_3464"/>
<reference evidence="2 3" key="1">
    <citation type="submission" date="2015-11" db="EMBL/GenBank/DDBJ databases">
        <title>Exploring the genomic traits of fungus-feeding bacterial genus Collimonas.</title>
        <authorList>
            <person name="Song C."/>
            <person name="Schmidt R."/>
            <person name="de Jager V."/>
            <person name="Krzyzanowska D."/>
            <person name="Jongedijk E."/>
            <person name="Cankar K."/>
            <person name="Beekwilder J."/>
            <person name="van Veen A."/>
            <person name="de Boer W."/>
            <person name="van Veen J.A."/>
            <person name="Garbeva P."/>
        </authorList>
    </citation>
    <scope>NUCLEOTIDE SEQUENCE [LARGE SCALE GENOMIC DNA]</scope>
    <source>
        <strain evidence="2 3">Ter91</strain>
    </source>
</reference>
<dbReference type="AlphaFoldDB" id="A0A127Q6U3"/>
<dbReference type="PATRIC" id="fig|279113.9.peg.3431"/>
<sequence>MKFIKAIILLLLLSLSQAGFAEKDKLDFVKDHPIKKEEYSKFGMIQITNDGSVVLNDKVLLRGNFEKDDFDTTIDYSIAGAQYDKTSPWKDVQAYGEKIKHQSVLRLVLVGRSQNPVYYRILDLTGKEPYISEKFGKNEYHWTNEFASAEWGKNKSYINLVGGIMYLYTTYKDVQGPFAY</sequence>
<keyword evidence="1" id="KW-0732">Signal</keyword>
<dbReference type="KEGG" id="cpra:CPter91_3464"/>
<accession>A0A127Q6U3</accession>
<proteinExistence type="predicted"/>
<feature type="signal peptide" evidence="1">
    <location>
        <begin position="1"/>
        <end position="21"/>
    </location>
</feature>
<dbReference type="EMBL" id="CP013234">
    <property type="protein sequence ID" value="AMP05790.1"/>
    <property type="molecule type" value="Genomic_DNA"/>
</dbReference>
<evidence type="ECO:0000313" key="3">
    <source>
        <dbReference type="Proteomes" id="UP000074561"/>
    </source>
</evidence>
<gene>
    <name evidence="2" type="ORF">CPter91_3464</name>
</gene>
<dbReference type="RefSeq" id="WP_061941931.1">
    <property type="nucleotide sequence ID" value="NZ_CP013234.1"/>
</dbReference>